<reference evidence="7 9" key="2">
    <citation type="submission" date="2018-08" db="EMBL/GenBank/DDBJ databases">
        <title>Genomic Encyclopedia of Archaeal and Bacterial Type Strains, Phase II (KMG-II): from individual species to whole genera.</title>
        <authorList>
            <person name="Goeker M."/>
        </authorList>
    </citation>
    <scope>NUCLEOTIDE SEQUENCE [LARGE SCALE GENOMIC DNA]</scope>
    <source>
        <strain evidence="7 9">DSM 2261</strain>
    </source>
</reference>
<dbReference type="Proteomes" id="UP000256345">
    <property type="component" value="Unassembled WGS sequence"/>
</dbReference>
<evidence type="ECO:0000259" key="5">
    <source>
        <dbReference type="PROSITE" id="PS50931"/>
    </source>
</evidence>
<dbReference type="KEGG" id="age:AA314_02936"/>
<evidence type="ECO:0000256" key="4">
    <source>
        <dbReference type="ARBA" id="ARBA00023163"/>
    </source>
</evidence>
<dbReference type="InterPro" id="IPR000847">
    <property type="entry name" value="LysR_HTH_N"/>
</dbReference>
<keyword evidence="3 7" id="KW-0238">DNA-binding</keyword>
<evidence type="ECO:0000313" key="9">
    <source>
        <dbReference type="Proteomes" id="UP000256345"/>
    </source>
</evidence>
<dbReference type="Gene3D" id="1.10.10.10">
    <property type="entry name" value="Winged helix-like DNA-binding domain superfamily/Winged helix DNA-binding domain"/>
    <property type="match status" value="1"/>
</dbReference>
<feature type="domain" description="HTH lysR-type" evidence="5">
    <location>
        <begin position="9"/>
        <end position="65"/>
    </location>
</feature>
<keyword evidence="9" id="KW-1185">Reference proteome</keyword>
<dbReference type="PANTHER" id="PTHR30537">
    <property type="entry name" value="HTH-TYPE TRANSCRIPTIONAL REGULATOR"/>
    <property type="match status" value="1"/>
</dbReference>
<evidence type="ECO:0000313" key="7">
    <source>
        <dbReference type="EMBL" id="REG34134.1"/>
    </source>
</evidence>
<keyword evidence="4" id="KW-0804">Transcription</keyword>
<evidence type="ECO:0000256" key="2">
    <source>
        <dbReference type="ARBA" id="ARBA00023015"/>
    </source>
</evidence>
<evidence type="ECO:0000313" key="8">
    <source>
        <dbReference type="Proteomes" id="UP000035579"/>
    </source>
</evidence>
<dbReference type="InterPro" id="IPR005119">
    <property type="entry name" value="LysR_subst-bd"/>
</dbReference>
<organism evidence="6 8">
    <name type="scientific">Archangium gephyra</name>
    <dbReference type="NCBI Taxonomy" id="48"/>
    <lineage>
        <taxon>Bacteria</taxon>
        <taxon>Pseudomonadati</taxon>
        <taxon>Myxococcota</taxon>
        <taxon>Myxococcia</taxon>
        <taxon>Myxococcales</taxon>
        <taxon>Cystobacterineae</taxon>
        <taxon>Archangiaceae</taxon>
        <taxon>Archangium</taxon>
    </lineage>
</organism>
<dbReference type="InterPro" id="IPR058163">
    <property type="entry name" value="LysR-type_TF_proteobact-type"/>
</dbReference>
<dbReference type="AlphaFoldDB" id="A0AAC8Q5A5"/>
<gene>
    <name evidence="6" type="ORF">AA314_02936</name>
    <name evidence="7" type="ORF">ATI61_10315</name>
</gene>
<sequence>MGASMRRGELDDLAAFATVATEGSFTRAAARLDMSQSALSRRVQALEQRLGVRLLSRTTRSVSTTEAGEALLGTLRTAFADIDTRLAVLREGRTRLAGTLRLTMVKHAAMSLIRPMLPGFLSAHPDVRVELDVNDRFVDIVSHRFDAGIRFGEQVAKDMIAVRVGPEVRAAVVASPGYLAARRAPRTPRELHEHRCINYRLGTTGGLYAWEFQERGRRLEVRVDNTLVFNDGDLMVAAALDGQGIAYVFEHQVANHLAEGRLVRLLEKWCPPFPGYYLYHPSRRQTPPVLAAFIQALRARSAS</sequence>
<dbReference type="InterPro" id="IPR036388">
    <property type="entry name" value="WH-like_DNA-bd_sf"/>
</dbReference>
<dbReference type="Proteomes" id="UP000035579">
    <property type="component" value="Chromosome"/>
</dbReference>
<dbReference type="FunFam" id="1.10.10.10:FF:000001">
    <property type="entry name" value="LysR family transcriptional regulator"/>
    <property type="match status" value="1"/>
</dbReference>
<comment type="similarity">
    <text evidence="1">Belongs to the LysR transcriptional regulatory family.</text>
</comment>
<dbReference type="GO" id="GO:0043565">
    <property type="term" value="F:sequence-specific DNA binding"/>
    <property type="evidence" value="ECO:0007669"/>
    <property type="project" value="TreeGrafter"/>
</dbReference>
<dbReference type="SUPFAM" id="SSF46785">
    <property type="entry name" value="Winged helix' DNA-binding domain"/>
    <property type="match status" value="1"/>
</dbReference>
<dbReference type="PANTHER" id="PTHR30537:SF1">
    <property type="entry name" value="HTH-TYPE TRANSCRIPTIONAL REGULATOR PGRR"/>
    <property type="match status" value="1"/>
</dbReference>
<dbReference type="Pfam" id="PF03466">
    <property type="entry name" value="LysR_substrate"/>
    <property type="match status" value="1"/>
</dbReference>
<dbReference type="EMBL" id="CP011509">
    <property type="protein sequence ID" value="AKJ01310.1"/>
    <property type="molecule type" value="Genomic_DNA"/>
</dbReference>
<name>A0AAC8Q5A5_9BACT</name>
<dbReference type="Pfam" id="PF00126">
    <property type="entry name" value="HTH_1"/>
    <property type="match status" value="1"/>
</dbReference>
<accession>A0AAC8Q5A5</accession>
<evidence type="ECO:0000256" key="1">
    <source>
        <dbReference type="ARBA" id="ARBA00009437"/>
    </source>
</evidence>
<evidence type="ECO:0000313" key="6">
    <source>
        <dbReference type="EMBL" id="AKJ01310.1"/>
    </source>
</evidence>
<protein>
    <submittedName>
        <fullName evidence="7">DNA-binding transcriptional LysR family regulator</fullName>
    </submittedName>
    <submittedName>
        <fullName evidence="6">Transcriptional regulator, LysR family</fullName>
    </submittedName>
</protein>
<reference evidence="6 8" key="1">
    <citation type="submission" date="2015-05" db="EMBL/GenBank/DDBJ databases">
        <title>Genome assembly of Archangium gephyra DSM 2261.</title>
        <authorList>
            <person name="Sharma G."/>
            <person name="Subramanian S."/>
        </authorList>
    </citation>
    <scope>NUCLEOTIDE SEQUENCE [LARGE SCALE GENOMIC DNA]</scope>
    <source>
        <strain evidence="6 8">DSM 2261</strain>
    </source>
</reference>
<dbReference type="PROSITE" id="PS50931">
    <property type="entry name" value="HTH_LYSR"/>
    <property type="match status" value="1"/>
</dbReference>
<dbReference type="GO" id="GO:0006351">
    <property type="term" value="P:DNA-templated transcription"/>
    <property type="evidence" value="ECO:0007669"/>
    <property type="project" value="TreeGrafter"/>
</dbReference>
<dbReference type="InterPro" id="IPR036390">
    <property type="entry name" value="WH_DNA-bd_sf"/>
</dbReference>
<dbReference type="CDD" id="cd08474">
    <property type="entry name" value="PBP2_CrgA_like_5"/>
    <property type="match status" value="1"/>
</dbReference>
<dbReference type="Gene3D" id="3.40.190.290">
    <property type="match status" value="1"/>
</dbReference>
<evidence type="ECO:0000256" key="3">
    <source>
        <dbReference type="ARBA" id="ARBA00023125"/>
    </source>
</evidence>
<dbReference type="EMBL" id="QUMU01000003">
    <property type="protein sequence ID" value="REG34134.1"/>
    <property type="molecule type" value="Genomic_DNA"/>
</dbReference>
<keyword evidence="2" id="KW-0805">Transcription regulation</keyword>
<proteinExistence type="inferred from homology"/>
<dbReference type="SUPFAM" id="SSF53850">
    <property type="entry name" value="Periplasmic binding protein-like II"/>
    <property type="match status" value="1"/>
</dbReference>
<dbReference type="PRINTS" id="PR00039">
    <property type="entry name" value="HTHLYSR"/>
</dbReference>
<dbReference type="GO" id="GO:0003700">
    <property type="term" value="F:DNA-binding transcription factor activity"/>
    <property type="evidence" value="ECO:0007669"/>
    <property type="project" value="InterPro"/>
</dbReference>